<feature type="transmembrane region" description="Helical" evidence="5">
    <location>
        <begin position="203"/>
        <end position="224"/>
    </location>
</feature>
<evidence type="ECO:0000313" key="6">
    <source>
        <dbReference type="EMBL" id="KAK2171468.1"/>
    </source>
</evidence>
<organism evidence="6 7">
    <name type="scientific">Ridgeia piscesae</name>
    <name type="common">Tubeworm</name>
    <dbReference type="NCBI Taxonomy" id="27915"/>
    <lineage>
        <taxon>Eukaryota</taxon>
        <taxon>Metazoa</taxon>
        <taxon>Spiralia</taxon>
        <taxon>Lophotrochozoa</taxon>
        <taxon>Annelida</taxon>
        <taxon>Polychaeta</taxon>
        <taxon>Sedentaria</taxon>
        <taxon>Canalipalpata</taxon>
        <taxon>Sabellida</taxon>
        <taxon>Siboglinidae</taxon>
        <taxon>Ridgeia</taxon>
    </lineage>
</organism>
<dbReference type="InterPro" id="IPR002781">
    <property type="entry name" value="TM_pro_TauE-like"/>
</dbReference>
<proteinExistence type="predicted"/>
<feature type="transmembrane region" description="Helical" evidence="5">
    <location>
        <begin position="273"/>
        <end position="292"/>
    </location>
</feature>
<evidence type="ECO:0000256" key="1">
    <source>
        <dbReference type="ARBA" id="ARBA00004141"/>
    </source>
</evidence>
<dbReference type="AlphaFoldDB" id="A0AAD9KH07"/>
<keyword evidence="4 5" id="KW-0472">Membrane</keyword>
<keyword evidence="2 5" id="KW-0812">Transmembrane</keyword>
<gene>
    <name evidence="6" type="ORF">NP493_1062g00016</name>
</gene>
<comment type="caution">
    <text evidence="6">The sequence shown here is derived from an EMBL/GenBank/DDBJ whole genome shotgun (WGS) entry which is preliminary data.</text>
</comment>
<feature type="transmembrane region" description="Helical" evidence="5">
    <location>
        <begin position="145"/>
        <end position="170"/>
    </location>
</feature>
<name>A0AAD9KH07_RIDPI</name>
<feature type="transmembrane region" description="Helical" evidence="5">
    <location>
        <begin position="108"/>
        <end position="125"/>
    </location>
</feature>
<feature type="transmembrane region" description="Helical" evidence="5">
    <location>
        <begin position="312"/>
        <end position="331"/>
    </location>
</feature>
<dbReference type="PANTHER" id="PTHR31154:SF4">
    <property type="entry name" value="MEMBRANE TRANSPORTER PROTEIN"/>
    <property type="match status" value="1"/>
</dbReference>
<evidence type="ECO:0000256" key="5">
    <source>
        <dbReference type="SAM" id="Phobius"/>
    </source>
</evidence>
<accession>A0AAD9KH07</accession>
<evidence type="ECO:0008006" key="8">
    <source>
        <dbReference type="Google" id="ProtNLM"/>
    </source>
</evidence>
<dbReference type="Proteomes" id="UP001209878">
    <property type="component" value="Unassembled WGS sequence"/>
</dbReference>
<keyword evidence="7" id="KW-1185">Reference proteome</keyword>
<reference evidence="6" key="1">
    <citation type="journal article" date="2023" name="Mol. Biol. Evol.">
        <title>Third-Generation Sequencing Reveals the Adaptive Role of the Epigenome in Three Deep-Sea Polychaetes.</title>
        <authorList>
            <person name="Perez M."/>
            <person name="Aroh O."/>
            <person name="Sun Y."/>
            <person name="Lan Y."/>
            <person name="Juniper S.K."/>
            <person name="Young C.R."/>
            <person name="Angers B."/>
            <person name="Qian P.Y."/>
        </authorList>
    </citation>
    <scope>NUCLEOTIDE SEQUENCE</scope>
    <source>
        <strain evidence="6">R07B-5</strain>
    </source>
</reference>
<feature type="transmembrane region" description="Helical" evidence="5">
    <location>
        <begin position="401"/>
        <end position="419"/>
    </location>
</feature>
<dbReference type="GO" id="GO:0016020">
    <property type="term" value="C:membrane"/>
    <property type="evidence" value="ECO:0007669"/>
    <property type="project" value="UniProtKB-SubCell"/>
</dbReference>
<keyword evidence="3 5" id="KW-1133">Transmembrane helix</keyword>
<protein>
    <recommendedName>
        <fullName evidence="8">Sulfite exporter TauE/SafE</fullName>
    </recommendedName>
</protein>
<evidence type="ECO:0000256" key="3">
    <source>
        <dbReference type="ARBA" id="ARBA00022989"/>
    </source>
</evidence>
<comment type="subcellular location">
    <subcellularLocation>
        <location evidence="1">Membrane</location>
        <topology evidence="1">Multi-pass membrane protein</topology>
    </subcellularLocation>
</comment>
<evidence type="ECO:0000256" key="2">
    <source>
        <dbReference type="ARBA" id="ARBA00022692"/>
    </source>
</evidence>
<dbReference type="PANTHER" id="PTHR31154">
    <property type="entry name" value="MEMBRANE TRANSPORTER PROTEIN"/>
    <property type="match status" value="1"/>
</dbReference>
<feature type="transmembrane region" description="Helical" evidence="5">
    <location>
        <begin position="371"/>
        <end position="392"/>
    </location>
</feature>
<evidence type="ECO:0000313" key="7">
    <source>
        <dbReference type="Proteomes" id="UP001209878"/>
    </source>
</evidence>
<dbReference type="Pfam" id="PF01925">
    <property type="entry name" value="TauE"/>
    <property type="match status" value="1"/>
</dbReference>
<sequence>MLFYTYTSVGCGVGHPVVGRSVMRHGEVSHACRQPCTRRSRGTLAPPKAMGDTTKTGGPCCGRSVGGCLKKYFWEGQKLSKADTLKFEAAKQHDQWHKSFIARYRRPIGFLLPVAFVQFIFWSAFSSYGRWYIFQEKYVMTLTMVFGGLIAGMTSEGGGAVAFPVLTLALHAKPSVARDVSLMVQACGMSTATMAIMLQKIQVEWHSIVLCFSGGAIGAISGFYTVDIWLSPIQKKMGFVTIWFSFAFALFLLNRYHKRKTYYKIHNFKVWKAVALFFTGIVGGIFTSFAGGGLDICSFSMLTLLFRVTEKIATPTSVVLMATNSCLCFYWRTMVQQTMSREALDYIGVTGPVVTIMAPIGATLGSHFHRLVLASFVYVLDTVALVSAYIILGPKLVGTPLLYISVGIIVFGFCFFYFLTVMGARTITEYEELGIPDTYEEKATLQQEKDARKGIDNPALDV</sequence>
<feature type="transmembrane region" description="Helical" evidence="5">
    <location>
        <begin position="236"/>
        <end position="253"/>
    </location>
</feature>
<evidence type="ECO:0000256" key="4">
    <source>
        <dbReference type="ARBA" id="ARBA00023136"/>
    </source>
</evidence>
<dbReference type="EMBL" id="JAODUO010001061">
    <property type="protein sequence ID" value="KAK2171468.1"/>
    <property type="molecule type" value="Genomic_DNA"/>
</dbReference>